<evidence type="ECO:0000313" key="8">
    <source>
        <dbReference type="Proteomes" id="UP001198034"/>
    </source>
</evidence>
<keyword evidence="5 6" id="KW-0560">Oxidoreductase</keyword>
<keyword evidence="8" id="KW-1185">Reference proteome</keyword>
<name>A0ABS8BNL0_9NEIS</name>
<sequence>MPNSLHTKIAQRQSGILLYGITPPKANNTPEKIAEIAALQIERIAPLGLDGLVLYDIQDEADRTDATRPFPFMATLDPRVYSRDYLAALDMAKVVYRCVGKYSPEQFGADLLAMNDGVSVFVGAASRQQQVSLTVAQAYALRREVNPQLLVGGVAIPERHLVKNDEHLRVAHKVTEGCSFFVTQCVYNVEAAKNFLSDYYYACQQTGTAMVPIIFTITPCGSVKTLEFMQWLGISIPKWLENDLIHSGDILAKSLDVCKGIFAELLQYAGEKGIPVGCNIESVAIRKDEIEASLQLVRDVQQMFVANQA</sequence>
<comment type="pathway">
    <text evidence="2 6">One-carbon metabolism; tetrahydrofolate interconversion.</text>
</comment>
<protein>
    <recommendedName>
        <fullName evidence="6">Methylenetetrahydrofolate reductase</fullName>
    </recommendedName>
</protein>
<dbReference type="EMBL" id="JAJAWG010000012">
    <property type="protein sequence ID" value="MCB5197320.1"/>
    <property type="molecule type" value="Genomic_DNA"/>
</dbReference>
<proteinExistence type="inferred from homology"/>
<evidence type="ECO:0000256" key="2">
    <source>
        <dbReference type="ARBA" id="ARBA00004777"/>
    </source>
</evidence>
<comment type="similarity">
    <text evidence="6">Belongs to the methylenetetrahydrofolate reductase family.</text>
</comment>
<dbReference type="Proteomes" id="UP001198034">
    <property type="component" value="Unassembled WGS sequence"/>
</dbReference>
<keyword evidence="4 6" id="KW-0274">FAD</keyword>
<dbReference type="RefSeq" id="WP_226765019.1">
    <property type="nucleotide sequence ID" value="NZ_JAJAWG010000012.1"/>
</dbReference>
<dbReference type="Gene3D" id="3.20.20.220">
    <property type="match status" value="1"/>
</dbReference>
<evidence type="ECO:0000256" key="6">
    <source>
        <dbReference type="RuleBase" id="RU003862"/>
    </source>
</evidence>
<evidence type="ECO:0000256" key="1">
    <source>
        <dbReference type="ARBA" id="ARBA00001974"/>
    </source>
</evidence>
<accession>A0ABS8BNL0</accession>
<evidence type="ECO:0000256" key="4">
    <source>
        <dbReference type="ARBA" id="ARBA00022827"/>
    </source>
</evidence>
<comment type="caution">
    <text evidence="7">The sequence shown here is derived from an EMBL/GenBank/DDBJ whole genome shotgun (WGS) entry which is preliminary data.</text>
</comment>
<dbReference type="SUPFAM" id="SSF51730">
    <property type="entry name" value="FAD-linked oxidoreductase"/>
    <property type="match status" value="1"/>
</dbReference>
<gene>
    <name evidence="7" type="ORF">LG219_13715</name>
</gene>
<evidence type="ECO:0000256" key="3">
    <source>
        <dbReference type="ARBA" id="ARBA00022630"/>
    </source>
</evidence>
<dbReference type="Pfam" id="PF02219">
    <property type="entry name" value="MTHFR"/>
    <property type="match status" value="1"/>
</dbReference>
<evidence type="ECO:0000256" key="5">
    <source>
        <dbReference type="ARBA" id="ARBA00023002"/>
    </source>
</evidence>
<organism evidence="7 8">
    <name type="scientific">Deefgea salmonis</name>
    <dbReference type="NCBI Taxonomy" id="2875502"/>
    <lineage>
        <taxon>Bacteria</taxon>
        <taxon>Pseudomonadati</taxon>
        <taxon>Pseudomonadota</taxon>
        <taxon>Betaproteobacteria</taxon>
        <taxon>Neisseriales</taxon>
        <taxon>Chitinibacteraceae</taxon>
        <taxon>Deefgea</taxon>
    </lineage>
</organism>
<reference evidence="7 8" key="1">
    <citation type="submission" date="2021-10" db="EMBL/GenBank/DDBJ databases">
        <authorList>
            <person name="Chen M."/>
        </authorList>
    </citation>
    <scope>NUCLEOTIDE SEQUENCE [LARGE SCALE GENOMIC DNA]</scope>
    <source>
        <strain evidence="7 8">H3-26</strain>
    </source>
</reference>
<evidence type="ECO:0000313" key="7">
    <source>
        <dbReference type="EMBL" id="MCB5197320.1"/>
    </source>
</evidence>
<keyword evidence="3 6" id="KW-0285">Flavoprotein</keyword>
<comment type="cofactor">
    <cofactor evidence="1 6">
        <name>FAD</name>
        <dbReference type="ChEBI" id="CHEBI:57692"/>
    </cofactor>
</comment>
<dbReference type="InterPro" id="IPR029041">
    <property type="entry name" value="FAD-linked_oxidoreductase-like"/>
</dbReference>
<dbReference type="InterPro" id="IPR003171">
    <property type="entry name" value="Mehydrof_redctse-like"/>
</dbReference>